<protein>
    <submittedName>
        <fullName evidence="3">Peptidoglycan/LPS O-acetylase OafA/YrhL</fullName>
    </submittedName>
</protein>
<reference evidence="3 4" key="1">
    <citation type="submission" date="2018-06" db="EMBL/GenBank/DDBJ databases">
        <title>Genomic Encyclopedia of Archaeal and Bacterial Type Strains, Phase II (KMG-II): from individual species to whole genera.</title>
        <authorList>
            <person name="Goeker M."/>
        </authorList>
    </citation>
    <scope>NUCLEOTIDE SEQUENCE [LARGE SCALE GENOMIC DNA]</scope>
    <source>
        <strain evidence="3 4">DSM 23857</strain>
    </source>
</reference>
<dbReference type="PANTHER" id="PTHR36927">
    <property type="entry name" value="BLR4337 PROTEIN"/>
    <property type="match status" value="1"/>
</dbReference>
<evidence type="ECO:0000256" key="1">
    <source>
        <dbReference type="SAM" id="Phobius"/>
    </source>
</evidence>
<feature type="transmembrane region" description="Helical" evidence="1">
    <location>
        <begin position="351"/>
        <end position="370"/>
    </location>
</feature>
<feature type="transmembrane region" description="Helical" evidence="1">
    <location>
        <begin position="321"/>
        <end position="339"/>
    </location>
</feature>
<gene>
    <name evidence="3" type="ORF">LX64_02923</name>
</gene>
<dbReference type="EMBL" id="QLLL01000005">
    <property type="protein sequence ID" value="RAJ04046.1"/>
    <property type="molecule type" value="Genomic_DNA"/>
</dbReference>
<dbReference type="InterPro" id="IPR002656">
    <property type="entry name" value="Acyl_transf_3_dom"/>
</dbReference>
<organism evidence="3 4">
    <name type="scientific">Chitinophaga skermanii</name>
    <dbReference type="NCBI Taxonomy" id="331697"/>
    <lineage>
        <taxon>Bacteria</taxon>
        <taxon>Pseudomonadati</taxon>
        <taxon>Bacteroidota</taxon>
        <taxon>Chitinophagia</taxon>
        <taxon>Chitinophagales</taxon>
        <taxon>Chitinophagaceae</taxon>
        <taxon>Chitinophaga</taxon>
    </lineage>
</organism>
<name>A0A327QHG0_9BACT</name>
<keyword evidence="4" id="KW-1185">Reference proteome</keyword>
<feature type="transmembrane region" description="Helical" evidence="1">
    <location>
        <begin position="144"/>
        <end position="164"/>
    </location>
</feature>
<dbReference type="RefSeq" id="WP_111598362.1">
    <property type="nucleotide sequence ID" value="NZ_QLLL01000005.1"/>
</dbReference>
<keyword evidence="1" id="KW-0472">Membrane</keyword>
<feature type="transmembrane region" description="Helical" evidence="1">
    <location>
        <begin position="52"/>
        <end position="76"/>
    </location>
</feature>
<sequence length="405" mass="48014">MQPLSTSRQTYLDWLRIFAIAGVLFFHCARPFMEDDPWHVNNATQSGLLSEFAFWLSRFRMHLLFFISGTISWYMVKRKSAAGFVGLRFRRLFIPLLVGMFIIVPPQIYFERVQHGYQGSFWSWYPNTFDFQPYPKGNFSWHHLWFIAYLLVYDILLAPFFAWATSPKAAKFVEKLGYFAKGKRVYWFIAPSAIWFSALILQYPDTNDLIHDPCFFVYWMLFLLAGFLFVLQPALMDSLERNRRTSLAFAFLMIVTINVFRWNDIEIDTLWGGENWKSHPLTYLYLARMPLNSWLWVFALVGYGKRYFNKQHRLLPYLNQAIYPFYILHQTVIVVFAFYVVQTNDTIDMKYLFLVISTFLFCMIAYHVFIRPFNVMRFLFGMKPKSAITPLPPIEKPQPATSQVN</sequence>
<feature type="transmembrane region" description="Helical" evidence="1">
    <location>
        <begin position="92"/>
        <end position="110"/>
    </location>
</feature>
<evidence type="ECO:0000313" key="4">
    <source>
        <dbReference type="Proteomes" id="UP000249547"/>
    </source>
</evidence>
<feature type="transmembrane region" description="Helical" evidence="1">
    <location>
        <begin position="247"/>
        <end position="263"/>
    </location>
</feature>
<feature type="transmembrane region" description="Helical" evidence="1">
    <location>
        <begin position="12"/>
        <end position="32"/>
    </location>
</feature>
<keyword evidence="1" id="KW-1133">Transmembrane helix</keyword>
<accession>A0A327QHG0</accession>
<proteinExistence type="predicted"/>
<dbReference type="InterPro" id="IPR050623">
    <property type="entry name" value="Glucan_succinyl_AcylTrfase"/>
</dbReference>
<feature type="transmembrane region" description="Helical" evidence="1">
    <location>
        <begin position="215"/>
        <end position="235"/>
    </location>
</feature>
<dbReference type="AlphaFoldDB" id="A0A327QHG0"/>
<dbReference type="GO" id="GO:0016747">
    <property type="term" value="F:acyltransferase activity, transferring groups other than amino-acyl groups"/>
    <property type="evidence" value="ECO:0007669"/>
    <property type="project" value="InterPro"/>
</dbReference>
<dbReference type="PANTHER" id="PTHR36927:SF3">
    <property type="entry name" value="GLUCANS BIOSYNTHESIS PROTEIN C"/>
    <property type="match status" value="1"/>
</dbReference>
<dbReference type="OrthoDB" id="9809782at2"/>
<dbReference type="Proteomes" id="UP000249547">
    <property type="component" value="Unassembled WGS sequence"/>
</dbReference>
<feature type="transmembrane region" description="Helical" evidence="1">
    <location>
        <begin position="283"/>
        <end position="301"/>
    </location>
</feature>
<comment type="caution">
    <text evidence="3">The sequence shown here is derived from an EMBL/GenBank/DDBJ whole genome shotgun (WGS) entry which is preliminary data.</text>
</comment>
<evidence type="ECO:0000313" key="3">
    <source>
        <dbReference type="EMBL" id="RAJ04046.1"/>
    </source>
</evidence>
<feature type="transmembrane region" description="Helical" evidence="1">
    <location>
        <begin position="185"/>
        <end position="203"/>
    </location>
</feature>
<evidence type="ECO:0000259" key="2">
    <source>
        <dbReference type="Pfam" id="PF01757"/>
    </source>
</evidence>
<dbReference type="Pfam" id="PF01757">
    <property type="entry name" value="Acyl_transf_3"/>
    <property type="match status" value="1"/>
</dbReference>
<keyword evidence="1" id="KW-0812">Transmembrane</keyword>
<feature type="domain" description="Acyltransferase 3" evidence="2">
    <location>
        <begin position="10"/>
        <end position="366"/>
    </location>
</feature>